<accession>A0A135L7C6</accession>
<keyword evidence="4 6" id="KW-0689">Ribosomal protein</keyword>
<dbReference type="Gene3D" id="3.30.70.330">
    <property type="match status" value="1"/>
</dbReference>
<evidence type="ECO:0000256" key="1">
    <source>
        <dbReference type="ARBA" id="ARBA00006700"/>
    </source>
</evidence>
<keyword evidence="3 6" id="KW-0694">RNA-binding</keyword>
<dbReference type="EMBL" id="LSKU01000001">
    <property type="protein sequence ID" value="KXG44902.1"/>
    <property type="molecule type" value="Genomic_DNA"/>
</dbReference>
<dbReference type="Pfam" id="PF00276">
    <property type="entry name" value="Ribosomal_L23"/>
    <property type="match status" value="1"/>
</dbReference>
<dbReference type="OrthoDB" id="9793353at2"/>
<evidence type="ECO:0000256" key="4">
    <source>
        <dbReference type="ARBA" id="ARBA00022980"/>
    </source>
</evidence>
<dbReference type="GO" id="GO:0019843">
    <property type="term" value="F:rRNA binding"/>
    <property type="evidence" value="ECO:0007669"/>
    <property type="project" value="UniProtKB-UniRule"/>
</dbReference>
<evidence type="ECO:0000256" key="2">
    <source>
        <dbReference type="ARBA" id="ARBA00022730"/>
    </source>
</evidence>
<dbReference type="InterPro" id="IPR013025">
    <property type="entry name" value="Ribosomal_uL23-like"/>
</dbReference>
<gene>
    <name evidence="6" type="primary">rplW</name>
    <name evidence="8" type="ORF">U473_13410</name>
</gene>
<protein>
    <recommendedName>
        <fullName evidence="6">Large ribosomal subunit protein uL23</fullName>
    </recommendedName>
</protein>
<proteinExistence type="inferred from homology"/>
<dbReference type="NCBIfam" id="NF004363">
    <property type="entry name" value="PRK05738.2-4"/>
    <property type="match status" value="1"/>
</dbReference>
<dbReference type="GO" id="GO:0005840">
    <property type="term" value="C:ribosome"/>
    <property type="evidence" value="ECO:0007669"/>
    <property type="project" value="UniProtKB-KW"/>
</dbReference>
<comment type="subunit">
    <text evidence="6">Part of the 50S ribosomal subunit. Contacts protein L29, and trigger factor when it is bound to the ribosome.</text>
</comment>
<comment type="function">
    <text evidence="6">One of the early assembly proteins it binds 23S rRNA. One of the proteins that surrounds the polypeptide exit tunnel on the outside of the ribosome. Forms the main docking site for trigger factor binding to the ribosome.</text>
</comment>
<dbReference type="PROSITE" id="PS00050">
    <property type="entry name" value="RIBOSOMAL_L23"/>
    <property type="match status" value="1"/>
</dbReference>
<dbReference type="GO" id="GO:0006412">
    <property type="term" value="P:translation"/>
    <property type="evidence" value="ECO:0007669"/>
    <property type="project" value="UniProtKB-UniRule"/>
</dbReference>
<evidence type="ECO:0000256" key="5">
    <source>
        <dbReference type="ARBA" id="ARBA00023274"/>
    </source>
</evidence>
<keyword evidence="5 6" id="KW-0687">Ribonucleoprotein</keyword>
<dbReference type="Proteomes" id="UP000070352">
    <property type="component" value="Unassembled WGS sequence"/>
</dbReference>
<comment type="similarity">
    <text evidence="1 6 7">Belongs to the universal ribosomal protein uL23 family.</text>
</comment>
<evidence type="ECO:0000256" key="6">
    <source>
        <dbReference type="HAMAP-Rule" id="MF_01369"/>
    </source>
</evidence>
<dbReference type="GO" id="GO:1990904">
    <property type="term" value="C:ribonucleoprotein complex"/>
    <property type="evidence" value="ECO:0007669"/>
    <property type="project" value="UniProtKB-KW"/>
</dbReference>
<reference evidence="8 9" key="1">
    <citation type="submission" date="2016-02" db="EMBL/GenBank/DDBJ databases">
        <title>Draft Genome for Tepidibacillus decaturensis nov. sp. Strain Z9, an Anaerobic, Moderately Thermophilic and Heterotrophic Bacterium from Deep Subsurface of the Illinois Basin, USA.</title>
        <authorList>
            <person name="Dong Y."/>
            <person name="Chang J.Y."/>
            <person name="Sanford R."/>
            <person name="Fouke B.W."/>
        </authorList>
    </citation>
    <scope>NUCLEOTIDE SEQUENCE [LARGE SCALE GENOMIC DNA]</scope>
    <source>
        <strain evidence="8 9">Z9</strain>
    </source>
</reference>
<keyword evidence="2 6" id="KW-0699">rRNA-binding</keyword>
<dbReference type="RefSeq" id="WP_068727206.1">
    <property type="nucleotide sequence ID" value="NZ_LSKU01000001.1"/>
</dbReference>
<keyword evidence="9" id="KW-1185">Reference proteome</keyword>
<evidence type="ECO:0000256" key="7">
    <source>
        <dbReference type="RuleBase" id="RU003934"/>
    </source>
</evidence>
<dbReference type="GO" id="GO:0003735">
    <property type="term" value="F:structural constituent of ribosome"/>
    <property type="evidence" value="ECO:0007669"/>
    <property type="project" value="InterPro"/>
</dbReference>
<dbReference type="AlphaFoldDB" id="A0A135L7C6"/>
<evidence type="ECO:0000313" key="8">
    <source>
        <dbReference type="EMBL" id="KXG44902.1"/>
    </source>
</evidence>
<sequence>MKNPRDIIKRPVVTERTSDLMAENKYVFEVDMRSNKTEIKSAIESIFGVKVAKVNTIKMPAKPKRYGRFSGYTSAWKKAVVTLKEDSKPIEIFEV</sequence>
<dbReference type="InterPro" id="IPR012678">
    <property type="entry name" value="Ribosomal_uL23/eL15/eS24_sf"/>
</dbReference>
<dbReference type="InterPro" id="IPR012677">
    <property type="entry name" value="Nucleotide-bd_a/b_plait_sf"/>
</dbReference>
<dbReference type="InterPro" id="IPR001014">
    <property type="entry name" value="Ribosomal_uL23_CS"/>
</dbReference>
<dbReference type="PANTHER" id="PTHR11620">
    <property type="entry name" value="60S RIBOSOMAL PROTEIN L23A"/>
    <property type="match status" value="1"/>
</dbReference>
<evidence type="ECO:0000256" key="3">
    <source>
        <dbReference type="ARBA" id="ARBA00022884"/>
    </source>
</evidence>
<dbReference type="FunFam" id="3.30.70.330:FF:000001">
    <property type="entry name" value="50S ribosomal protein L23"/>
    <property type="match status" value="1"/>
</dbReference>
<dbReference type="SUPFAM" id="SSF54189">
    <property type="entry name" value="Ribosomal proteins S24e, L23 and L15e"/>
    <property type="match status" value="1"/>
</dbReference>
<organism evidence="8 9">
    <name type="scientific">Tepidibacillus decaturensis</name>
    <dbReference type="NCBI Taxonomy" id="1413211"/>
    <lineage>
        <taxon>Bacteria</taxon>
        <taxon>Bacillati</taxon>
        <taxon>Bacillota</taxon>
        <taxon>Bacilli</taxon>
        <taxon>Bacillales</taxon>
        <taxon>Bacillaceae</taxon>
        <taxon>Tepidibacillus</taxon>
    </lineage>
</organism>
<name>A0A135L7C6_9BACI</name>
<dbReference type="STRING" id="1413211.U473_13410"/>
<dbReference type="HAMAP" id="MF_01369_B">
    <property type="entry name" value="Ribosomal_uL23_B"/>
    <property type="match status" value="1"/>
</dbReference>
<evidence type="ECO:0000313" key="9">
    <source>
        <dbReference type="Proteomes" id="UP000070352"/>
    </source>
</evidence>
<comment type="caution">
    <text evidence="8">The sequence shown here is derived from an EMBL/GenBank/DDBJ whole genome shotgun (WGS) entry which is preliminary data.</text>
</comment>